<feature type="compositionally biased region" description="Polar residues" evidence="1">
    <location>
        <begin position="128"/>
        <end position="137"/>
    </location>
</feature>
<feature type="compositionally biased region" description="Low complexity" evidence="1">
    <location>
        <begin position="246"/>
        <end position="274"/>
    </location>
</feature>
<evidence type="ECO:0000313" key="3">
    <source>
        <dbReference type="Proteomes" id="UP000620124"/>
    </source>
</evidence>
<evidence type="ECO:0000256" key="1">
    <source>
        <dbReference type="SAM" id="MobiDB-lite"/>
    </source>
</evidence>
<gene>
    <name evidence="2" type="ORF">MVEN_01567900</name>
</gene>
<accession>A0A8H6XRN9</accession>
<keyword evidence="3" id="KW-1185">Reference proteome</keyword>
<feature type="compositionally biased region" description="Low complexity" evidence="1">
    <location>
        <begin position="55"/>
        <end position="73"/>
    </location>
</feature>
<protein>
    <submittedName>
        <fullName evidence="2">Uncharacterized protein</fullName>
    </submittedName>
</protein>
<feature type="compositionally biased region" description="Low complexity" evidence="1">
    <location>
        <begin position="167"/>
        <end position="179"/>
    </location>
</feature>
<feature type="compositionally biased region" description="Pro residues" evidence="1">
    <location>
        <begin position="140"/>
        <end position="151"/>
    </location>
</feature>
<feature type="compositionally biased region" description="Basic residues" evidence="1">
    <location>
        <begin position="234"/>
        <end position="245"/>
    </location>
</feature>
<organism evidence="2 3">
    <name type="scientific">Mycena venus</name>
    <dbReference type="NCBI Taxonomy" id="2733690"/>
    <lineage>
        <taxon>Eukaryota</taxon>
        <taxon>Fungi</taxon>
        <taxon>Dikarya</taxon>
        <taxon>Basidiomycota</taxon>
        <taxon>Agaricomycotina</taxon>
        <taxon>Agaricomycetes</taxon>
        <taxon>Agaricomycetidae</taxon>
        <taxon>Agaricales</taxon>
        <taxon>Marasmiineae</taxon>
        <taxon>Mycenaceae</taxon>
        <taxon>Mycena</taxon>
    </lineage>
</organism>
<proteinExistence type="predicted"/>
<name>A0A8H6XRN9_9AGAR</name>
<dbReference type="OrthoDB" id="3070818at2759"/>
<dbReference type="EMBL" id="JACAZI010000013">
    <property type="protein sequence ID" value="KAF7345494.1"/>
    <property type="molecule type" value="Genomic_DNA"/>
</dbReference>
<sequence length="338" mass="35352">MYPLHIALASTSRSSSDVVVDGDKAGPQSLLTPTNAIQIIQLVEMPAPPRRMPPSSASASSSSSSSASSCGSSIMDLDAEEQEDEDCDSYCSSAADDVDDEEEALAREAEASKVSRILAWRANLASPTIPQHPLSLSPTTPRPRFVPPPLSLSPTTPTHLMSRKRSAASSSCFSDSSAPRSKRSRTSSVHCTAGPSEYSRMVEIDSLPAESSSRTRGPAPAPLFLAPPSPTTLARRHTSPRHQRHSSSPSAHPSPPAAASSSAPALYSPTTPTPDLHRALSMTTSDAVSLRETLCPACDRAFSSVRAFRVHALHSADADAGAACGAAVAYAMEAVRGP</sequence>
<feature type="region of interest" description="Disordered" evidence="1">
    <location>
        <begin position="47"/>
        <end position="73"/>
    </location>
</feature>
<comment type="caution">
    <text evidence="2">The sequence shown here is derived from an EMBL/GenBank/DDBJ whole genome shotgun (WGS) entry which is preliminary data.</text>
</comment>
<feature type="compositionally biased region" description="Low complexity" evidence="1">
    <location>
        <begin position="10"/>
        <end position="19"/>
    </location>
</feature>
<dbReference type="AlphaFoldDB" id="A0A8H6XRN9"/>
<feature type="compositionally biased region" description="Pro residues" evidence="1">
    <location>
        <begin position="219"/>
        <end position="230"/>
    </location>
</feature>
<feature type="region of interest" description="Disordered" evidence="1">
    <location>
        <begin position="9"/>
        <end position="30"/>
    </location>
</feature>
<evidence type="ECO:0000313" key="2">
    <source>
        <dbReference type="EMBL" id="KAF7345494.1"/>
    </source>
</evidence>
<reference evidence="2" key="1">
    <citation type="submission" date="2020-05" db="EMBL/GenBank/DDBJ databases">
        <title>Mycena genomes resolve the evolution of fungal bioluminescence.</title>
        <authorList>
            <person name="Tsai I.J."/>
        </authorList>
    </citation>
    <scope>NUCLEOTIDE SEQUENCE</scope>
    <source>
        <strain evidence="2">CCC161011</strain>
    </source>
</reference>
<dbReference type="Proteomes" id="UP000620124">
    <property type="component" value="Unassembled WGS sequence"/>
</dbReference>
<feature type="region of interest" description="Disordered" evidence="1">
    <location>
        <begin position="128"/>
        <end position="194"/>
    </location>
</feature>
<feature type="region of interest" description="Disordered" evidence="1">
    <location>
        <begin position="208"/>
        <end position="278"/>
    </location>
</feature>